<reference evidence="1 2" key="2">
    <citation type="submission" date="2018-11" db="EMBL/GenBank/DDBJ databases">
        <authorList>
            <consortium name="Pathogen Informatics"/>
        </authorList>
    </citation>
    <scope>NUCLEOTIDE SEQUENCE [LARGE SCALE GENOMIC DNA]</scope>
    <source>
        <strain evidence="1">Dakar</strain>
        <strain evidence="2">Dakar, Senegal</strain>
    </source>
</reference>
<keyword evidence="2" id="KW-1185">Reference proteome</keyword>
<gene>
    <name evidence="1" type="ORF">SCUD_LOCUS15325</name>
</gene>
<name>A0A183KJW6_9TREM</name>
<accession>A0A183KJW6</accession>
<reference evidence="3" key="1">
    <citation type="submission" date="2016-06" db="UniProtKB">
        <authorList>
            <consortium name="WormBaseParasite"/>
        </authorList>
    </citation>
    <scope>IDENTIFICATION</scope>
</reference>
<dbReference type="AlphaFoldDB" id="A0A183KJW6"/>
<dbReference type="WBParaSite" id="SCUD_0001532801-mRNA-1">
    <property type="protein sequence ID" value="SCUD_0001532801-mRNA-1"/>
    <property type="gene ID" value="SCUD_0001532801"/>
</dbReference>
<dbReference type="Proteomes" id="UP000279833">
    <property type="component" value="Unassembled WGS sequence"/>
</dbReference>
<evidence type="ECO:0000313" key="1">
    <source>
        <dbReference type="EMBL" id="VDP58997.1"/>
    </source>
</evidence>
<evidence type="ECO:0000313" key="2">
    <source>
        <dbReference type="Proteomes" id="UP000279833"/>
    </source>
</evidence>
<proteinExistence type="predicted"/>
<protein>
    <submittedName>
        <fullName evidence="1 3">Uncharacterized protein</fullName>
    </submittedName>
</protein>
<evidence type="ECO:0000313" key="3">
    <source>
        <dbReference type="WBParaSite" id="SCUD_0001532801-mRNA-1"/>
    </source>
</evidence>
<organism evidence="3">
    <name type="scientific">Schistosoma curassoni</name>
    <dbReference type="NCBI Taxonomy" id="6186"/>
    <lineage>
        <taxon>Eukaryota</taxon>
        <taxon>Metazoa</taxon>
        <taxon>Spiralia</taxon>
        <taxon>Lophotrochozoa</taxon>
        <taxon>Platyhelminthes</taxon>
        <taxon>Trematoda</taxon>
        <taxon>Digenea</taxon>
        <taxon>Strigeidida</taxon>
        <taxon>Schistosomatoidea</taxon>
        <taxon>Schistosomatidae</taxon>
        <taxon>Schistosoma</taxon>
    </lineage>
</organism>
<sequence>MDTVENDTDVIMIFKQKNGIFWYLMILELLWYDSHGII</sequence>
<dbReference type="EMBL" id="UZAK01037521">
    <property type="protein sequence ID" value="VDP58997.1"/>
    <property type="molecule type" value="Genomic_DNA"/>
</dbReference>